<gene>
    <name evidence="2" type="primary">vccA</name>
    <name evidence="2" type="ORF">FEM03_21830</name>
</gene>
<keyword evidence="1" id="KW-1133">Transmembrane helix</keyword>
<reference evidence="2 3" key="1">
    <citation type="submission" date="2019-05" db="EMBL/GenBank/DDBJ databases">
        <title>Verrucobacter flavum gen. nov., sp. nov. a new member of the family Verrucomicrobiaceae.</title>
        <authorList>
            <person name="Szuroczki S."/>
            <person name="Abbaszade G."/>
            <person name="Szabo A."/>
            <person name="Felfoldi T."/>
            <person name="Schumann P."/>
            <person name="Boka K."/>
            <person name="Keki Z."/>
            <person name="Toumi M."/>
            <person name="Toth E."/>
        </authorList>
    </citation>
    <scope>NUCLEOTIDE SEQUENCE [LARGE SCALE GENOMIC DNA]</scope>
    <source>
        <strain evidence="2 3">MG-N-17</strain>
    </source>
</reference>
<dbReference type="NCBIfam" id="TIGR02600">
    <property type="entry name" value="Verru_Chthon_A"/>
    <property type="match status" value="1"/>
</dbReference>
<protein>
    <submittedName>
        <fullName evidence="2">Verru_Chthon cassette protein A</fullName>
    </submittedName>
</protein>
<dbReference type="Proteomes" id="UP000306196">
    <property type="component" value="Unassembled WGS sequence"/>
</dbReference>
<proteinExistence type="predicted"/>
<feature type="transmembrane region" description="Helical" evidence="1">
    <location>
        <begin position="12"/>
        <end position="32"/>
    </location>
</feature>
<sequence length="1378" mass="151020">MPMKHHPSGMALLPVLFIISLITIIVVMFFSLSTLQYKSSTAQAAAQDVGSLRDTALNIAIGQLRQGTTEANALWISQPGAIRTYAANSGTASNIYKLYSAGEMTTAADGLTAAAQNLESDVPGTWNAMPQVYANLNEPTIRENGDLSFPIIDPRAMDSINPVYPVSQTPEGFRYSDKLAVSDATISGVRPPGTTPEDQRLPMPVRWIYILANGTYGVLDPTTKNFIPFQGQGVGSTPSPDNPIAGRIAFWTDDETSKVNINTASEGIHWDTPRAATPEDVEYAKQPPARNEVQRFGGHPASTSLSSVFFPGQRLLPGTPEHAIKLKQIYDMVPRVNFRSINDPKAPAAGILGANATPIAYDSDRLYASVDEFLFQAPSASSATPDVRPTQPLFASNPKQIARLRFFLTAESRAPETTSLGTPRMSLWPISGDPNKTSSYYTSFDRVAMFSTTLGGKTYSYRRYSSPTSALSEYGLNSAVAQDWNKNLKGNADLGDYLVALSANNLQGYPASMTDKFGSSNTAAGIISMLEYVRQTNIHDTTLSTAGTKVSPYDMGIWGKDTYGPSEAHGQIINVADTMVPPSIGDQLRADPDIRLNALNRIYTISEFGLVLSLAAENRTDGTKFNDALVTSLKLPPGYKAIQVGTVFEGFCPSQGYSMIAPAVGTWIDGLQYRTSPTTNAKSGLTIITSQSPNGRLPGGDITKTTPAIEQTKGLTSLNEWQRWGRWQHSVPSLAYLTGINMPSTIASKQSQGAKWWVGWGGSSGRYHYIDPPTDAIISGGYETNVKNVGVNNFYMTQFGETSSTSTHASQYSRGFYLVPSSDTHVTLKSTSPLELYSGYVNHGPNHSRILHVITIPPNMVVPVPKAPVARKPTWRQRLIDASAARARLPEIIDPNDVVRTWTVRHGDYRLSSLRENERPVIGQPSSLPEKHRLFAPHPSWNPAELPASELITAQDTLQIHSFTKSGGEWETPSARPSRGLANGVTYAAKNQPDFVRDPASAQYFPGKPSSYPYSVDPSETRDWDNGTGIAPDGAYWNKPDDVAQQWEGTIPPYFTAKPWDGVRPEQLNQTVAPNQLIPSAVMFGSISSGVHTGLPWTTYLFRPNLSPVGHLGEKGNAITGTLSGAPPDHAILDWFWMPVLQPYAVSEPFSTAGKINMNYRIVPFTHIKRATGLHAVMKSERLLAIPTSAGSTYKDYASATSNNGWRHYLDIEKTLIQWEDRFDAGQFFKTPGEICEQFLVPEGQNISSEDLSGIRSDMTDFWDDHKLSGDNTLERPYANLYPRLTTRSNTFRVHYLVQTVRKARTSDPLTYDPEKDNITGESQGDALIERAIDPNDPALSTPDYDYLGKANTGTLNTARSLDTLYTWRIRHLRNFGR</sequence>
<dbReference type="OrthoDB" id="173935at2"/>
<keyword evidence="3" id="KW-1185">Reference proteome</keyword>
<accession>A0A5R8K896</accession>
<name>A0A5R8K896_9BACT</name>
<evidence type="ECO:0000313" key="2">
    <source>
        <dbReference type="EMBL" id="TLD68562.1"/>
    </source>
</evidence>
<comment type="caution">
    <text evidence="2">The sequence shown here is derived from an EMBL/GenBank/DDBJ whole genome shotgun (WGS) entry which is preliminary data.</text>
</comment>
<evidence type="ECO:0000313" key="3">
    <source>
        <dbReference type="Proteomes" id="UP000306196"/>
    </source>
</evidence>
<keyword evidence="1" id="KW-0472">Membrane</keyword>
<evidence type="ECO:0000256" key="1">
    <source>
        <dbReference type="SAM" id="Phobius"/>
    </source>
</evidence>
<dbReference type="InterPro" id="IPR019840">
    <property type="entry name" value="Verru/Chthon_A"/>
</dbReference>
<keyword evidence="1" id="KW-0812">Transmembrane</keyword>
<dbReference type="EMBL" id="VAUV01000022">
    <property type="protein sequence ID" value="TLD68562.1"/>
    <property type="molecule type" value="Genomic_DNA"/>
</dbReference>
<organism evidence="2 3">
    <name type="scientific">Phragmitibacter flavus</name>
    <dbReference type="NCBI Taxonomy" id="2576071"/>
    <lineage>
        <taxon>Bacteria</taxon>
        <taxon>Pseudomonadati</taxon>
        <taxon>Verrucomicrobiota</taxon>
        <taxon>Verrucomicrobiia</taxon>
        <taxon>Verrucomicrobiales</taxon>
        <taxon>Verrucomicrobiaceae</taxon>
        <taxon>Phragmitibacter</taxon>
    </lineage>
</organism>